<name>A0A3E5EUS5_9FIRM</name>
<dbReference type="AlphaFoldDB" id="A0A3E5EUS5"/>
<feature type="coiled-coil region" evidence="1">
    <location>
        <begin position="234"/>
        <end position="268"/>
    </location>
</feature>
<sequence length="440" mass="51577">MKTVIMDIMKRSFTELSKESQIILGIIITIITIWEISAFLNMIERKRRWYLLSLAVGILIFSIILMQGLADLARSGHMTESVPGRILEKIPFSYGVLLLALLYGVEYLLWKKEKNTPEYLTARSVKETLDARMDGICYASMEGQPILVNRQMNEICGYLFQTEIMNANDFWEDLQNIQTSEKAEVIRNEPSLILRFSDTKVWNFLKKEVSMKDTSYQEIIAYDIAEQYQLNQELKDRNTKLNDINRRLMKFNEEVETVTRQKEMLEAKMKVHDDLGRVLLALRTYLEEPENSKRRKELLAMWKYVVNSMTYEAGEKENKKSFEELKKIADLMDVEIIFEGELPQTEKEQRVIYALLRESLNNMIKHAGGHYLYIEIDNSGEDVQICLHNDGEIPKQKIEEKGGLRNLRMMVESIDGEFRIESFPIFAIYVTLKKEKVWRK</sequence>
<evidence type="ECO:0000256" key="2">
    <source>
        <dbReference type="SAM" id="Phobius"/>
    </source>
</evidence>
<protein>
    <recommendedName>
        <fullName evidence="5">ATP-binding protein</fullName>
    </recommendedName>
</protein>
<accession>A0A3E5EUS5</accession>
<organism evidence="3 4">
    <name type="scientific">Dorea formicigenerans</name>
    <dbReference type="NCBI Taxonomy" id="39486"/>
    <lineage>
        <taxon>Bacteria</taxon>
        <taxon>Bacillati</taxon>
        <taxon>Bacillota</taxon>
        <taxon>Clostridia</taxon>
        <taxon>Lachnospirales</taxon>
        <taxon>Lachnospiraceae</taxon>
        <taxon>Dorea</taxon>
    </lineage>
</organism>
<feature type="transmembrane region" description="Helical" evidence="2">
    <location>
        <begin position="90"/>
        <end position="110"/>
    </location>
</feature>
<dbReference type="EMBL" id="QSVB01000003">
    <property type="protein sequence ID" value="RGN92543.1"/>
    <property type="molecule type" value="Genomic_DNA"/>
</dbReference>
<reference evidence="3 4" key="1">
    <citation type="submission" date="2018-08" db="EMBL/GenBank/DDBJ databases">
        <title>A genome reference for cultivated species of the human gut microbiota.</title>
        <authorList>
            <person name="Zou Y."/>
            <person name="Xue W."/>
            <person name="Luo G."/>
        </authorList>
    </citation>
    <scope>NUCLEOTIDE SEQUENCE [LARGE SCALE GENOMIC DNA]</scope>
    <source>
        <strain evidence="3 4">OM03-2</strain>
    </source>
</reference>
<comment type="caution">
    <text evidence="3">The sequence shown here is derived from an EMBL/GenBank/DDBJ whole genome shotgun (WGS) entry which is preliminary data.</text>
</comment>
<keyword evidence="2" id="KW-0812">Transmembrane</keyword>
<proteinExistence type="predicted"/>
<feature type="transmembrane region" description="Helical" evidence="2">
    <location>
        <begin position="20"/>
        <end position="42"/>
    </location>
</feature>
<evidence type="ECO:0000313" key="3">
    <source>
        <dbReference type="EMBL" id="RGN92543.1"/>
    </source>
</evidence>
<dbReference type="Proteomes" id="UP000260841">
    <property type="component" value="Unassembled WGS sequence"/>
</dbReference>
<dbReference type="InterPro" id="IPR036890">
    <property type="entry name" value="HATPase_C_sf"/>
</dbReference>
<dbReference type="RefSeq" id="WP_117606087.1">
    <property type="nucleotide sequence ID" value="NZ_QSVB01000003.1"/>
</dbReference>
<keyword evidence="2" id="KW-0472">Membrane</keyword>
<keyword evidence="2" id="KW-1133">Transmembrane helix</keyword>
<evidence type="ECO:0000256" key="1">
    <source>
        <dbReference type="SAM" id="Coils"/>
    </source>
</evidence>
<feature type="transmembrane region" description="Helical" evidence="2">
    <location>
        <begin position="49"/>
        <end position="70"/>
    </location>
</feature>
<evidence type="ECO:0008006" key="5">
    <source>
        <dbReference type="Google" id="ProtNLM"/>
    </source>
</evidence>
<dbReference type="Gene3D" id="3.30.565.10">
    <property type="entry name" value="Histidine kinase-like ATPase, C-terminal domain"/>
    <property type="match status" value="1"/>
</dbReference>
<evidence type="ECO:0000313" key="4">
    <source>
        <dbReference type="Proteomes" id="UP000260841"/>
    </source>
</evidence>
<keyword evidence="1" id="KW-0175">Coiled coil</keyword>
<gene>
    <name evidence="3" type="ORF">DXB36_03975</name>
</gene>